<dbReference type="STRING" id="1081102.A0A167W837"/>
<accession>A0A167W837</accession>
<sequence length="130" mass="13928">MKHAVFATLVSFLSSQVLGQNFAASCNSIALGAFIDNGIDNYWVQANCYDCNGDTTPFLSELDLGDCLLNSNGQLVRFANGGFWGSCGYCQLSGTVLTCICRNDAGGSDFTSIDLNGVTNSSENLYIKMY</sequence>
<reference evidence="3 4" key="1">
    <citation type="journal article" date="2016" name="Genome Biol. Evol.">
        <title>Divergent and convergent evolution of fungal pathogenicity.</title>
        <authorList>
            <person name="Shang Y."/>
            <person name="Xiao G."/>
            <person name="Zheng P."/>
            <person name="Cen K."/>
            <person name="Zhan S."/>
            <person name="Wang C."/>
        </authorList>
    </citation>
    <scope>NUCLEOTIDE SEQUENCE [LARGE SCALE GENOMIC DNA]</scope>
    <source>
        <strain evidence="3 4">RCEF 264</strain>
    </source>
</reference>
<dbReference type="InterPro" id="IPR011058">
    <property type="entry name" value="Cyanovirin-N"/>
</dbReference>
<dbReference type="AlphaFoldDB" id="A0A167W837"/>
<proteinExistence type="predicted"/>
<feature type="signal peptide" evidence="1">
    <location>
        <begin position="1"/>
        <end position="19"/>
    </location>
</feature>
<protein>
    <submittedName>
        <fullName evidence="3">Cyanovirin-N</fullName>
    </submittedName>
</protein>
<evidence type="ECO:0000313" key="3">
    <source>
        <dbReference type="EMBL" id="OAA63454.1"/>
    </source>
</evidence>
<keyword evidence="1" id="KW-0732">Signal</keyword>
<organism evidence="3 4">
    <name type="scientific">Niveomyces insectorum RCEF 264</name>
    <dbReference type="NCBI Taxonomy" id="1081102"/>
    <lineage>
        <taxon>Eukaryota</taxon>
        <taxon>Fungi</taxon>
        <taxon>Dikarya</taxon>
        <taxon>Ascomycota</taxon>
        <taxon>Pezizomycotina</taxon>
        <taxon>Sordariomycetes</taxon>
        <taxon>Hypocreomycetidae</taxon>
        <taxon>Hypocreales</taxon>
        <taxon>Cordycipitaceae</taxon>
        <taxon>Niveomyces</taxon>
    </lineage>
</organism>
<gene>
    <name evidence="3" type="ORF">SPI_03617</name>
</gene>
<dbReference type="OrthoDB" id="2947935at2759"/>
<dbReference type="Pfam" id="PF08881">
    <property type="entry name" value="CVNH"/>
    <property type="match status" value="1"/>
</dbReference>
<dbReference type="Proteomes" id="UP000076874">
    <property type="component" value="Unassembled WGS sequence"/>
</dbReference>
<dbReference type="SUPFAM" id="SSF51322">
    <property type="entry name" value="Cyanovirin-N"/>
    <property type="match status" value="1"/>
</dbReference>
<dbReference type="EMBL" id="AZHD01000005">
    <property type="protein sequence ID" value="OAA63454.1"/>
    <property type="molecule type" value="Genomic_DNA"/>
</dbReference>
<name>A0A167W837_9HYPO</name>
<comment type="caution">
    <text evidence="3">The sequence shown here is derived from an EMBL/GenBank/DDBJ whole genome shotgun (WGS) entry which is preliminary data.</text>
</comment>
<dbReference type="Gene3D" id="2.30.60.10">
    <property type="entry name" value="Cyanovirin-N"/>
    <property type="match status" value="1"/>
</dbReference>
<evidence type="ECO:0000256" key="1">
    <source>
        <dbReference type="SAM" id="SignalP"/>
    </source>
</evidence>
<keyword evidence="4" id="KW-1185">Reference proteome</keyword>
<evidence type="ECO:0000313" key="4">
    <source>
        <dbReference type="Proteomes" id="UP000076874"/>
    </source>
</evidence>
<feature type="domain" description="Cyanovirin-N" evidence="2">
    <location>
        <begin position="22"/>
        <end position="120"/>
    </location>
</feature>
<dbReference type="PROSITE" id="PS51257">
    <property type="entry name" value="PROKAR_LIPOPROTEIN"/>
    <property type="match status" value="1"/>
</dbReference>
<feature type="chain" id="PRO_5007893798" evidence="1">
    <location>
        <begin position="20"/>
        <end position="130"/>
    </location>
</feature>
<evidence type="ECO:0000259" key="2">
    <source>
        <dbReference type="Pfam" id="PF08881"/>
    </source>
</evidence>
<dbReference type="InterPro" id="IPR036673">
    <property type="entry name" value="Cyanovirin-N_sf"/>
</dbReference>